<dbReference type="SUPFAM" id="SSF54518">
    <property type="entry name" value="Tubby C-terminal domain-like"/>
    <property type="match status" value="1"/>
</dbReference>
<dbReference type="GO" id="GO:0017128">
    <property type="term" value="F:phospholipid scramblase activity"/>
    <property type="evidence" value="ECO:0007669"/>
    <property type="project" value="InterPro"/>
</dbReference>
<gene>
    <name evidence="1" type="ORF">LP52_01315</name>
</gene>
<dbReference type="RefSeq" id="WP_040269972.1">
    <property type="nucleotide sequence ID" value="NZ_JROO01000003.1"/>
</dbReference>
<reference evidence="2" key="1">
    <citation type="journal article" date="2015" name="Chem. Biol.">
        <title>Structure, bioactivity, and resistance mechanism of streptomonomicin, an unusual lasso Peptide from an understudied halophilic actinomycete.</title>
        <authorList>
            <person name="Metelev M."/>
            <person name="Tietz J.I."/>
            <person name="Melby J.O."/>
            <person name="Blair P.M."/>
            <person name="Zhu L."/>
            <person name="Livnat I."/>
            <person name="Severinov K."/>
            <person name="Mitchell D.A."/>
        </authorList>
    </citation>
    <scope>NUCLEOTIDE SEQUENCE [LARGE SCALE GENOMIC DNA]</scope>
    <source>
        <strain evidence="2">YIM 90003</strain>
    </source>
</reference>
<protein>
    <submittedName>
        <fullName evidence="1">Scramblase</fullName>
    </submittedName>
</protein>
<dbReference type="Pfam" id="PF03803">
    <property type="entry name" value="Scramblase"/>
    <property type="match status" value="1"/>
</dbReference>
<evidence type="ECO:0000313" key="1">
    <source>
        <dbReference type="EMBL" id="KII00488.1"/>
    </source>
</evidence>
<dbReference type="AlphaFoldDB" id="A0A0C2JU70"/>
<proteinExistence type="predicted"/>
<organism evidence="1 2">
    <name type="scientific">Streptomonospora alba</name>
    <dbReference type="NCBI Taxonomy" id="183763"/>
    <lineage>
        <taxon>Bacteria</taxon>
        <taxon>Bacillati</taxon>
        <taxon>Actinomycetota</taxon>
        <taxon>Actinomycetes</taxon>
        <taxon>Streptosporangiales</taxon>
        <taxon>Nocardiopsidaceae</taxon>
        <taxon>Streptomonospora</taxon>
    </lineage>
</organism>
<name>A0A0C2JU70_9ACTN</name>
<comment type="caution">
    <text evidence="1">The sequence shown here is derived from an EMBL/GenBank/DDBJ whole genome shotgun (WGS) entry which is preliminary data.</text>
</comment>
<keyword evidence="2" id="KW-1185">Reference proteome</keyword>
<accession>A0A0C2JU70</accession>
<dbReference type="InterPro" id="IPR025659">
    <property type="entry name" value="Tubby-like_C"/>
</dbReference>
<dbReference type="EMBL" id="JROO01000003">
    <property type="protein sequence ID" value="KII00488.1"/>
    <property type="molecule type" value="Genomic_DNA"/>
</dbReference>
<evidence type="ECO:0000313" key="2">
    <source>
        <dbReference type="Proteomes" id="UP000031675"/>
    </source>
</evidence>
<dbReference type="OrthoDB" id="3468573at2"/>
<dbReference type="InterPro" id="IPR005552">
    <property type="entry name" value="Scramblase"/>
</dbReference>
<sequence length="197" mass="22469">MQDLFNTAPIVVKQPKRFFVDESEYHCYDGHGRHIAHVHEVGLDGGMQALRLFAGNTAGFARKVMINDAWRRPQLYIEKSWAMFTATTTVAYPDGRPIGYIDQDFTFFKAGFRLLDPWKRHLGTISGNLLGFEFQITDAYEHEIARVDRRVPDVGEFFTAADTYVVWPRYPALPDPLKTLVIASGITIDLVLMEGKR</sequence>
<dbReference type="Proteomes" id="UP000031675">
    <property type="component" value="Unassembled WGS sequence"/>
</dbReference>